<name>A0A326U1T5_THEHA</name>
<evidence type="ECO:0000256" key="1">
    <source>
        <dbReference type="ARBA" id="ARBA00023015"/>
    </source>
</evidence>
<dbReference type="AlphaFoldDB" id="A0A326U1T5"/>
<evidence type="ECO:0000256" key="2">
    <source>
        <dbReference type="ARBA" id="ARBA00023125"/>
    </source>
</evidence>
<dbReference type="Pfam" id="PF01638">
    <property type="entry name" value="HxlR"/>
    <property type="match status" value="1"/>
</dbReference>
<keyword evidence="3" id="KW-0804">Transcription</keyword>
<evidence type="ECO:0000313" key="6">
    <source>
        <dbReference type="Proteomes" id="UP000248806"/>
    </source>
</evidence>
<dbReference type="InterPro" id="IPR036388">
    <property type="entry name" value="WH-like_DNA-bd_sf"/>
</dbReference>
<evidence type="ECO:0000256" key="3">
    <source>
        <dbReference type="ARBA" id="ARBA00023163"/>
    </source>
</evidence>
<reference evidence="5 6" key="1">
    <citation type="submission" date="2018-06" db="EMBL/GenBank/DDBJ databases">
        <title>Genomic Encyclopedia of Archaeal and Bacterial Type Strains, Phase II (KMG-II): from individual species to whole genera.</title>
        <authorList>
            <person name="Goeker M."/>
        </authorList>
    </citation>
    <scope>NUCLEOTIDE SEQUENCE [LARGE SCALE GENOMIC DNA]</scope>
    <source>
        <strain evidence="5 6">ATCC BAA-1881</strain>
    </source>
</reference>
<evidence type="ECO:0000313" key="5">
    <source>
        <dbReference type="EMBL" id="PZW25268.1"/>
    </source>
</evidence>
<organism evidence="5 6">
    <name type="scientific">Thermosporothrix hazakensis</name>
    <dbReference type="NCBI Taxonomy" id="644383"/>
    <lineage>
        <taxon>Bacteria</taxon>
        <taxon>Bacillati</taxon>
        <taxon>Chloroflexota</taxon>
        <taxon>Ktedonobacteria</taxon>
        <taxon>Ktedonobacterales</taxon>
        <taxon>Thermosporotrichaceae</taxon>
        <taxon>Thermosporothrix</taxon>
    </lineage>
</organism>
<proteinExistence type="predicted"/>
<dbReference type="RefSeq" id="WP_111324657.1">
    <property type="nucleotide sequence ID" value="NZ_QKUF01000019.1"/>
</dbReference>
<keyword evidence="6" id="KW-1185">Reference proteome</keyword>
<dbReference type="Proteomes" id="UP000248806">
    <property type="component" value="Unassembled WGS sequence"/>
</dbReference>
<dbReference type="EMBL" id="QKUF01000019">
    <property type="protein sequence ID" value="PZW25268.1"/>
    <property type="molecule type" value="Genomic_DNA"/>
</dbReference>
<dbReference type="PROSITE" id="PS51118">
    <property type="entry name" value="HTH_HXLR"/>
    <property type="match status" value="1"/>
</dbReference>
<dbReference type="PANTHER" id="PTHR33204">
    <property type="entry name" value="TRANSCRIPTIONAL REGULATOR, MARR FAMILY"/>
    <property type="match status" value="1"/>
</dbReference>
<dbReference type="Gene3D" id="1.10.10.10">
    <property type="entry name" value="Winged helix-like DNA-binding domain superfamily/Winged helix DNA-binding domain"/>
    <property type="match status" value="1"/>
</dbReference>
<gene>
    <name evidence="5" type="ORF">EI42_04320</name>
</gene>
<dbReference type="InterPro" id="IPR036390">
    <property type="entry name" value="WH_DNA-bd_sf"/>
</dbReference>
<accession>A0A326U1T5</accession>
<dbReference type="InterPro" id="IPR002577">
    <property type="entry name" value="HTH_HxlR"/>
</dbReference>
<protein>
    <submittedName>
        <fullName evidence="5">HxlR family transcriptional regulator</fullName>
    </submittedName>
</protein>
<keyword evidence="2" id="KW-0238">DNA-binding</keyword>
<dbReference type="PANTHER" id="PTHR33204:SF39">
    <property type="entry name" value="TRANSCRIPTIONAL REGULATORY PROTEIN"/>
    <property type="match status" value="1"/>
</dbReference>
<evidence type="ECO:0000259" key="4">
    <source>
        <dbReference type="PROSITE" id="PS51118"/>
    </source>
</evidence>
<keyword evidence="1" id="KW-0805">Transcription regulation</keyword>
<dbReference type="GO" id="GO:0003677">
    <property type="term" value="F:DNA binding"/>
    <property type="evidence" value="ECO:0007669"/>
    <property type="project" value="UniProtKB-KW"/>
</dbReference>
<feature type="domain" description="HTH hxlR-type" evidence="4">
    <location>
        <begin position="20"/>
        <end position="118"/>
    </location>
</feature>
<dbReference type="OrthoDB" id="9791143at2"/>
<comment type="caution">
    <text evidence="5">The sequence shown here is derived from an EMBL/GenBank/DDBJ whole genome shotgun (WGS) entry which is preliminary data.</text>
</comment>
<sequence length="125" mass="14296">MKTGELLRKIAGSDVWSMRCPSRRLLNLIADKWTMLVLVALADGPRHYSRLKRDVSGISHKMLSQTLQRLEKQCFVTRTVYPTVPPRVEYALTALAQTLLPTLCELIEWAQTHAAEFLMLEEEAK</sequence>
<dbReference type="SUPFAM" id="SSF46785">
    <property type="entry name" value="Winged helix' DNA-binding domain"/>
    <property type="match status" value="1"/>
</dbReference>